<accession>A0ABY8Q3X6</accession>
<proteinExistence type="predicted"/>
<organism evidence="1 2">
    <name type="scientific">Fuscovulum ytuae</name>
    <dbReference type="NCBI Taxonomy" id="3042299"/>
    <lineage>
        <taxon>Bacteria</taxon>
        <taxon>Pseudomonadati</taxon>
        <taxon>Pseudomonadota</taxon>
        <taxon>Alphaproteobacteria</taxon>
        <taxon>Rhodobacterales</taxon>
        <taxon>Paracoccaceae</taxon>
        <taxon>Fuscovulum</taxon>
    </lineage>
</organism>
<evidence type="ECO:0000313" key="1">
    <source>
        <dbReference type="EMBL" id="WGV14897.1"/>
    </source>
</evidence>
<dbReference type="EMBL" id="CP124535">
    <property type="protein sequence ID" value="WGV14897.1"/>
    <property type="molecule type" value="Genomic_DNA"/>
</dbReference>
<dbReference type="Gene3D" id="3.90.330.10">
    <property type="entry name" value="Nitrile hydratase alpha /Thiocyanate hydrolase gamma"/>
    <property type="match status" value="1"/>
</dbReference>
<evidence type="ECO:0000313" key="2">
    <source>
        <dbReference type="Proteomes" id="UP001230978"/>
    </source>
</evidence>
<reference evidence="1 2" key="1">
    <citation type="submission" date="2023-04" db="EMBL/GenBank/DDBJ databases">
        <title>YMD61, complete Genome.</title>
        <authorList>
            <person name="Zhang J."/>
        </authorList>
    </citation>
    <scope>NUCLEOTIDE SEQUENCE [LARGE SCALE GENOMIC DNA]</scope>
    <source>
        <strain evidence="1 2">YMD61</strain>
    </source>
</reference>
<gene>
    <name evidence="1" type="ORF">QF092_11435</name>
</gene>
<evidence type="ECO:0008006" key="3">
    <source>
        <dbReference type="Google" id="ProtNLM"/>
    </source>
</evidence>
<dbReference type="InterPro" id="IPR036648">
    <property type="entry name" value="CN_Hdrase_a/SCN_Hdrase_g_sf"/>
</dbReference>
<protein>
    <recommendedName>
        <fullName evidence="3">Transposase</fullName>
    </recommendedName>
</protein>
<keyword evidence="2" id="KW-1185">Reference proteome</keyword>
<dbReference type="SUPFAM" id="SSF56209">
    <property type="entry name" value="Nitrile hydratase alpha chain"/>
    <property type="match status" value="1"/>
</dbReference>
<sequence length="142" mass="16501">MSRALVPVISRLPTLTRLRDAVRHAYGVSGAAEPKVQPNARDYDLVRHETRLRNREQVERYLPDILGRALARIWIDPGFRDRFAADPVAVLAYYDVFLPENIEIEFVAEANSRPQVVVYERPIRHMPRRRLLYLQLVLTAAR</sequence>
<dbReference type="Proteomes" id="UP001230978">
    <property type="component" value="Chromosome"/>
</dbReference>
<name>A0ABY8Q3X6_9RHOB</name>
<dbReference type="RefSeq" id="WP_281464028.1">
    <property type="nucleotide sequence ID" value="NZ_CP124535.1"/>
</dbReference>